<dbReference type="eggNOG" id="COG1063">
    <property type="taxonomic scope" value="Bacteria"/>
</dbReference>
<evidence type="ECO:0000256" key="2">
    <source>
        <dbReference type="ARBA" id="ARBA00022833"/>
    </source>
</evidence>
<dbReference type="AlphaFoldDB" id="R4KP99"/>
<dbReference type="STRING" id="767817.Desgi_4132"/>
<evidence type="ECO:0000256" key="1">
    <source>
        <dbReference type="ARBA" id="ARBA00022723"/>
    </source>
</evidence>
<dbReference type="Gene3D" id="3.40.50.720">
    <property type="entry name" value="NAD(P)-binding Rossmann-like Domain"/>
    <property type="match status" value="1"/>
</dbReference>
<sequence>MKAAVVHGMNDIRIEDVPRPQPAPGEVVIKVRAAGICATDVKMLLGQGLPKNLPTILGHEVAGEIYEVGRGVTGLAPGQRVAAYPIAVCGDCFYCRRNRHNLCEREFGLGHGADGAFAEFVRLPGQIVAIGGISELEPQVSFEQAAMAEPLSCCLAAARTAGVTTGDVVLVIGAGPMGLFHLKAAQWAGAQVIMADVLEERLATARRMGADYCINTGSSDLVSLVGEITGGRGADLVIAALGIPAVMEKYLPAVRKGGIFNIFGGPPAGQPLTIDPRWLHYGEITITGTFASTPADFHRALELITSGAIEVKDMISHRFSLDNMLDAVDQVKQQKMIKGVVLFS</sequence>
<dbReference type="GO" id="GO:0008270">
    <property type="term" value="F:zinc ion binding"/>
    <property type="evidence" value="ECO:0007669"/>
    <property type="project" value="InterPro"/>
</dbReference>
<protein>
    <submittedName>
        <fullName evidence="6">Theronine dehydrogenase-like Zn-dependent dehydrogenase</fullName>
    </submittedName>
</protein>
<feature type="domain" description="Enoyl reductase (ER)" evidence="5">
    <location>
        <begin position="8"/>
        <end position="341"/>
    </location>
</feature>
<dbReference type="SUPFAM" id="SSF51735">
    <property type="entry name" value="NAD(P)-binding Rossmann-fold domains"/>
    <property type="match status" value="1"/>
</dbReference>
<evidence type="ECO:0000313" key="7">
    <source>
        <dbReference type="Proteomes" id="UP000013520"/>
    </source>
</evidence>
<comment type="cofactor">
    <cofactor evidence="4">
        <name>Zn(2+)</name>
        <dbReference type="ChEBI" id="CHEBI:29105"/>
    </cofactor>
</comment>
<keyword evidence="2 4" id="KW-0862">Zinc</keyword>
<dbReference type="Proteomes" id="UP000013520">
    <property type="component" value="Chromosome"/>
</dbReference>
<reference evidence="6 7" key="1">
    <citation type="submission" date="2012-01" db="EMBL/GenBank/DDBJ databases">
        <title>Complete sequence of Desulfotomaculum gibsoniae DSM 7213.</title>
        <authorList>
            <consortium name="US DOE Joint Genome Institute"/>
            <person name="Lucas S."/>
            <person name="Han J."/>
            <person name="Lapidus A."/>
            <person name="Cheng J.-F."/>
            <person name="Goodwin L."/>
            <person name="Pitluck S."/>
            <person name="Peters L."/>
            <person name="Ovchinnikova G."/>
            <person name="Teshima H."/>
            <person name="Detter J.C."/>
            <person name="Han C."/>
            <person name="Tapia R."/>
            <person name="Land M."/>
            <person name="Hauser L."/>
            <person name="Kyrpides N."/>
            <person name="Ivanova N."/>
            <person name="Pagani I."/>
            <person name="Parshina S."/>
            <person name="Plugge C."/>
            <person name="Muyzer G."/>
            <person name="Kuever J."/>
            <person name="Ivanova A."/>
            <person name="Nazina T."/>
            <person name="Klenk H.-P."/>
            <person name="Brambilla E."/>
            <person name="Spring S."/>
            <person name="Stams A.F."/>
            <person name="Woyke T."/>
        </authorList>
    </citation>
    <scope>NUCLEOTIDE SEQUENCE [LARGE SCALE GENOMIC DNA]</scope>
    <source>
        <strain evidence="6 7">DSM 7213</strain>
    </source>
</reference>
<comment type="similarity">
    <text evidence="4">Belongs to the zinc-containing alcohol dehydrogenase family.</text>
</comment>
<dbReference type="InterPro" id="IPR011032">
    <property type="entry name" value="GroES-like_sf"/>
</dbReference>
<evidence type="ECO:0000256" key="3">
    <source>
        <dbReference type="ARBA" id="ARBA00023002"/>
    </source>
</evidence>
<dbReference type="InterPro" id="IPR036291">
    <property type="entry name" value="NAD(P)-bd_dom_sf"/>
</dbReference>
<dbReference type="PANTHER" id="PTHR43401:SF2">
    <property type="entry name" value="L-THREONINE 3-DEHYDROGENASE"/>
    <property type="match status" value="1"/>
</dbReference>
<evidence type="ECO:0000259" key="5">
    <source>
        <dbReference type="SMART" id="SM00829"/>
    </source>
</evidence>
<keyword evidence="3" id="KW-0560">Oxidoreductase</keyword>
<name>R4KP99_9FIRM</name>
<accession>R4KP99</accession>
<evidence type="ECO:0000256" key="4">
    <source>
        <dbReference type="RuleBase" id="RU361277"/>
    </source>
</evidence>
<dbReference type="Pfam" id="PF00107">
    <property type="entry name" value="ADH_zinc_N"/>
    <property type="match status" value="1"/>
</dbReference>
<dbReference type="SUPFAM" id="SSF50129">
    <property type="entry name" value="GroES-like"/>
    <property type="match status" value="1"/>
</dbReference>
<keyword evidence="7" id="KW-1185">Reference proteome</keyword>
<organism evidence="6 7">
    <name type="scientific">Desulfoscipio gibsoniae DSM 7213</name>
    <dbReference type="NCBI Taxonomy" id="767817"/>
    <lineage>
        <taxon>Bacteria</taxon>
        <taxon>Bacillati</taxon>
        <taxon>Bacillota</taxon>
        <taxon>Clostridia</taxon>
        <taxon>Eubacteriales</taxon>
        <taxon>Desulfallaceae</taxon>
        <taxon>Desulfoscipio</taxon>
    </lineage>
</organism>
<dbReference type="InterPro" id="IPR002328">
    <property type="entry name" value="ADH_Zn_CS"/>
</dbReference>
<dbReference type="PANTHER" id="PTHR43401">
    <property type="entry name" value="L-THREONINE 3-DEHYDROGENASE"/>
    <property type="match status" value="1"/>
</dbReference>
<dbReference type="OrthoDB" id="9769198at2"/>
<dbReference type="Pfam" id="PF08240">
    <property type="entry name" value="ADH_N"/>
    <property type="match status" value="1"/>
</dbReference>
<dbReference type="KEGG" id="dgi:Desgi_4132"/>
<dbReference type="HOGENOM" id="CLU_026673_11_0_9"/>
<keyword evidence="1 4" id="KW-0479">Metal-binding</keyword>
<evidence type="ECO:0000313" key="6">
    <source>
        <dbReference type="EMBL" id="AGL03387.1"/>
    </source>
</evidence>
<dbReference type="InterPro" id="IPR020843">
    <property type="entry name" value="ER"/>
</dbReference>
<proteinExistence type="inferred from homology"/>
<gene>
    <name evidence="6" type="ORF">Desgi_4132</name>
</gene>
<dbReference type="CDD" id="cd08235">
    <property type="entry name" value="iditol_2_DH_like"/>
    <property type="match status" value="1"/>
</dbReference>
<dbReference type="GO" id="GO:0016491">
    <property type="term" value="F:oxidoreductase activity"/>
    <property type="evidence" value="ECO:0007669"/>
    <property type="project" value="UniProtKB-KW"/>
</dbReference>
<dbReference type="RefSeq" id="WP_006521574.1">
    <property type="nucleotide sequence ID" value="NC_021184.1"/>
</dbReference>
<dbReference type="SMART" id="SM00829">
    <property type="entry name" value="PKS_ER"/>
    <property type="match status" value="1"/>
</dbReference>
<dbReference type="EMBL" id="CP003273">
    <property type="protein sequence ID" value="AGL03387.1"/>
    <property type="molecule type" value="Genomic_DNA"/>
</dbReference>
<dbReference type="InterPro" id="IPR013154">
    <property type="entry name" value="ADH-like_N"/>
</dbReference>
<dbReference type="Gene3D" id="3.90.180.10">
    <property type="entry name" value="Medium-chain alcohol dehydrogenases, catalytic domain"/>
    <property type="match status" value="1"/>
</dbReference>
<dbReference type="PROSITE" id="PS00059">
    <property type="entry name" value="ADH_ZINC"/>
    <property type="match status" value="1"/>
</dbReference>
<dbReference type="InterPro" id="IPR013149">
    <property type="entry name" value="ADH-like_C"/>
</dbReference>
<dbReference type="InterPro" id="IPR050129">
    <property type="entry name" value="Zn_alcohol_dh"/>
</dbReference>